<dbReference type="PROSITE" id="PS51257">
    <property type="entry name" value="PROKAR_LIPOPROTEIN"/>
    <property type="match status" value="1"/>
</dbReference>
<dbReference type="RefSeq" id="WP_378404983.1">
    <property type="nucleotide sequence ID" value="NZ_JBHTCS010000014.1"/>
</dbReference>
<evidence type="ECO:0000313" key="2">
    <source>
        <dbReference type="EMBL" id="MFC7448673.1"/>
    </source>
</evidence>
<comment type="caution">
    <text evidence="2">The sequence shown here is derived from an EMBL/GenBank/DDBJ whole genome shotgun (WGS) entry which is preliminary data.</text>
</comment>
<protein>
    <recommendedName>
        <fullName evidence="4">Lipoprotein</fullName>
    </recommendedName>
</protein>
<dbReference type="EMBL" id="JBHTCS010000014">
    <property type="protein sequence ID" value="MFC7448673.1"/>
    <property type="molecule type" value="Genomic_DNA"/>
</dbReference>
<feature type="signal peptide" evidence="1">
    <location>
        <begin position="1"/>
        <end position="23"/>
    </location>
</feature>
<keyword evidence="3" id="KW-1185">Reference proteome</keyword>
<sequence>MKRTMIVALSAGALLLAGCTSSAEKLSEEGAVGSPGDAVISTPGPTGTPTIDPASEAGLRQTLADQYVFIQRRDWSGVYDFGSPRCQLATPREDYVALVDEGYKGRDFSGPEQYLITMNGTVATVVIKSYDGKGKMQPATWTFMNGSWVQDNC</sequence>
<organism evidence="2 3">
    <name type="scientific">Rhodococcus daqingensis</name>
    <dbReference type="NCBI Taxonomy" id="2479363"/>
    <lineage>
        <taxon>Bacteria</taxon>
        <taxon>Bacillati</taxon>
        <taxon>Actinomycetota</taxon>
        <taxon>Actinomycetes</taxon>
        <taxon>Mycobacteriales</taxon>
        <taxon>Nocardiaceae</taxon>
        <taxon>Rhodococcus</taxon>
    </lineage>
</organism>
<proteinExistence type="predicted"/>
<evidence type="ECO:0008006" key="4">
    <source>
        <dbReference type="Google" id="ProtNLM"/>
    </source>
</evidence>
<name>A0ABW2RZH2_9NOCA</name>
<feature type="chain" id="PRO_5045536107" description="Lipoprotein" evidence="1">
    <location>
        <begin position="24"/>
        <end position="153"/>
    </location>
</feature>
<gene>
    <name evidence="2" type="ORF">ACFQS9_12315</name>
</gene>
<accession>A0ABW2RZH2</accession>
<evidence type="ECO:0000313" key="3">
    <source>
        <dbReference type="Proteomes" id="UP001596484"/>
    </source>
</evidence>
<reference evidence="3" key="1">
    <citation type="journal article" date="2019" name="Int. J. Syst. Evol. Microbiol.">
        <title>The Global Catalogue of Microorganisms (GCM) 10K type strain sequencing project: providing services to taxonomists for standard genome sequencing and annotation.</title>
        <authorList>
            <consortium name="The Broad Institute Genomics Platform"/>
            <consortium name="The Broad Institute Genome Sequencing Center for Infectious Disease"/>
            <person name="Wu L."/>
            <person name="Ma J."/>
        </authorList>
    </citation>
    <scope>NUCLEOTIDE SEQUENCE [LARGE SCALE GENOMIC DNA]</scope>
    <source>
        <strain evidence="3">ICMP 19430</strain>
    </source>
</reference>
<evidence type="ECO:0000256" key="1">
    <source>
        <dbReference type="SAM" id="SignalP"/>
    </source>
</evidence>
<dbReference type="Proteomes" id="UP001596484">
    <property type="component" value="Unassembled WGS sequence"/>
</dbReference>
<keyword evidence="1" id="KW-0732">Signal</keyword>